<feature type="region of interest" description="Disordered" evidence="8">
    <location>
        <begin position="628"/>
        <end position="653"/>
    </location>
</feature>
<dbReference type="GO" id="GO:0046373">
    <property type="term" value="P:L-arabinose metabolic process"/>
    <property type="evidence" value="ECO:0007669"/>
    <property type="project" value="InterPro"/>
</dbReference>
<dbReference type="Pfam" id="PF22848">
    <property type="entry name" value="ASD1_dom"/>
    <property type="match status" value="1"/>
</dbReference>
<dbReference type="Pfam" id="PF06964">
    <property type="entry name" value="Alpha-L-AF_C"/>
    <property type="match status" value="1"/>
</dbReference>
<sequence>MKSLSLSWVTVALTISACSISVSSAAPAATFSDDATSPAVIYKVAGKPSRKSNFGLGAFIETNINSGTDGGLYAEIIRNRAFQDNVNNAANTNNALGKGSLLHWSATSPSTKLSLSLDNSLTPALPQSAVVGGDKSQSCGISNPGWEGISVTTQPHKLSFYARSPTGQPSTVPVEFGLYSSDYSKTYSKQIMPLKLSGDWQKFESTLTPSQVSSSNDNVFAIRTAGACKDGFQLNLVSLMPPTFENTVARQDLAQALADIKPLFVRLPGGNDLEGNNIPSWFNWTNAVGDLKTRPGRTPTWTSDWNTEGLGLMELMDLTEKWGARAVLGIYAGYSLDGKAVPKDQLGPYIQSALDQLHFLLDTSGRWADLRKAYGRAQPYTFEHVEIGNEDWLGAAINTYGAYRWAAFRDAIAKEFPQLTLIASTLKDGVEGAKAVDDHMYSTPDQLFDFTEGMDSTSRAVPIWELEFAVINSGLTNDTDIYSGPGRLQHPTLIGALAEAAFLAAAERNGDVYYSAAYAPIFQNEGKSMTQWTPDLLSFNSGQMVKSTSYWIQYAWGNHPIKQIHDAVLSTPTKSSHIYHSFGSNSEGSLVAKLINANSSPRTVKVQVGDGSKLSASSATSWQIKGSDAQQANTLGNPQAVSPQTADGLPQGTSFGSDGSLTVTLPAYSATVITVPLA</sequence>
<evidence type="ECO:0000313" key="11">
    <source>
        <dbReference type="EMBL" id="TKY85292.1"/>
    </source>
</evidence>
<dbReference type="Proteomes" id="UP000306050">
    <property type="component" value="Chromosome SGRAM_8"/>
</dbReference>
<dbReference type="RefSeq" id="XP_029737277.1">
    <property type="nucleotide sequence ID" value="XM_029886964.1"/>
</dbReference>
<feature type="signal peptide" evidence="9">
    <location>
        <begin position="1"/>
        <end position="25"/>
    </location>
</feature>
<evidence type="ECO:0000256" key="3">
    <source>
        <dbReference type="ARBA" id="ARBA00007186"/>
    </source>
</evidence>
<reference evidence="11 12" key="1">
    <citation type="submission" date="2019-05" db="EMBL/GenBank/DDBJ databases">
        <title>Sporisorium graminicola CBS 10092 draft sequencing and annotation.</title>
        <authorList>
            <person name="Solano-Gonzalez S."/>
            <person name="Caddick M.X."/>
            <person name="Darby A."/>
        </authorList>
    </citation>
    <scope>NUCLEOTIDE SEQUENCE [LARGE SCALE GENOMIC DNA]</scope>
    <source>
        <strain evidence="11 12">CBS 10092</strain>
    </source>
</reference>
<dbReference type="GO" id="GO:0031222">
    <property type="term" value="P:arabinan catabolic process"/>
    <property type="evidence" value="ECO:0007669"/>
    <property type="project" value="UniProtKB-UniPathway"/>
</dbReference>
<evidence type="ECO:0000256" key="6">
    <source>
        <dbReference type="ARBA" id="ARBA00022801"/>
    </source>
</evidence>
<dbReference type="GeneID" id="40729267"/>
<evidence type="ECO:0000256" key="1">
    <source>
        <dbReference type="ARBA" id="ARBA00001462"/>
    </source>
</evidence>
<dbReference type="PANTHER" id="PTHR31776:SF0">
    <property type="entry name" value="ALPHA-L-ARABINOFURANOSIDASE 1"/>
    <property type="match status" value="1"/>
</dbReference>
<comment type="pathway">
    <text evidence="2">Glycan metabolism; L-arabinan degradation.</text>
</comment>
<evidence type="ECO:0000256" key="5">
    <source>
        <dbReference type="ARBA" id="ARBA00022729"/>
    </source>
</evidence>
<dbReference type="Gene3D" id="3.20.20.80">
    <property type="entry name" value="Glycosidases"/>
    <property type="match status" value="1"/>
</dbReference>
<dbReference type="EMBL" id="SRRM01000021">
    <property type="protein sequence ID" value="TKY85292.1"/>
    <property type="molecule type" value="Genomic_DNA"/>
</dbReference>
<dbReference type="InterPro" id="IPR055235">
    <property type="entry name" value="ASD1_cat"/>
</dbReference>
<dbReference type="InterPro" id="IPR051563">
    <property type="entry name" value="Glycosyl_Hydrolase_51"/>
</dbReference>
<dbReference type="SUPFAM" id="SSF51011">
    <property type="entry name" value="Glycosyl hydrolase domain"/>
    <property type="match status" value="1"/>
</dbReference>
<dbReference type="Gene3D" id="2.60.120.260">
    <property type="entry name" value="Galactose-binding domain-like"/>
    <property type="match status" value="1"/>
</dbReference>
<dbReference type="EC" id="3.2.1.55" evidence="4"/>
<evidence type="ECO:0000313" key="12">
    <source>
        <dbReference type="Proteomes" id="UP000306050"/>
    </source>
</evidence>
<name>A0A4U7KQM1_9BASI</name>
<evidence type="ECO:0000256" key="4">
    <source>
        <dbReference type="ARBA" id="ARBA00012670"/>
    </source>
</evidence>
<protein>
    <recommendedName>
        <fullName evidence="4">non-reducing end alpha-L-arabinofuranosidase</fullName>
        <ecNumber evidence="4">3.2.1.55</ecNumber>
    </recommendedName>
</protein>
<keyword evidence="5 9" id="KW-0732">Signal</keyword>
<keyword evidence="7" id="KW-0325">Glycoprotein</keyword>
<evidence type="ECO:0000256" key="8">
    <source>
        <dbReference type="SAM" id="MobiDB-lite"/>
    </source>
</evidence>
<comment type="similarity">
    <text evidence="3">Belongs to the glycosyl hydrolase 51 family.</text>
</comment>
<keyword evidence="12" id="KW-1185">Reference proteome</keyword>
<dbReference type="SUPFAM" id="SSF51445">
    <property type="entry name" value="(Trans)glycosidases"/>
    <property type="match status" value="1"/>
</dbReference>
<feature type="domain" description="Alpha-L-arabinofuranosidase C-terminal" evidence="10">
    <location>
        <begin position="482"/>
        <end position="669"/>
    </location>
</feature>
<comment type="catalytic activity">
    <reaction evidence="1">
        <text>Hydrolysis of terminal non-reducing alpha-L-arabinofuranoside residues in alpha-L-arabinosides.</text>
        <dbReference type="EC" id="3.2.1.55"/>
    </reaction>
</comment>
<dbReference type="OrthoDB" id="406864at2759"/>
<comment type="caution">
    <text evidence="11">The sequence shown here is derived from an EMBL/GenBank/DDBJ whole genome shotgun (WGS) entry which is preliminary data.</text>
</comment>
<keyword evidence="6" id="KW-0378">Hydrolase</keyword>
<dbReference type="Gene3D" id="2.60.40.1180">
    <property type="entry name" value="Golgi alpha-mannosidase II"/>
    <property type="match status" value="1"/>
</dbReference>
<dbReference type="UniPathway" id="UPA00667"/>
<dbReference type="GO" id="GO:0046556">
    <property type="term" value="F:alpha-L-arabinofuranosidase activity"/>
    <property type="evidence" value="ECO:0007669"/>
    <property type="project" value="UniProtKB-EC"/>
</dbReference>
<dbReference type="InterPro" id="IPR013780">
    <property type="entry name" value="Glyco_hydro_b"/>
</dbReference>
<dbReference type="PANTHER" id="PTHR31776">
    <property type="entry name" value="ALPHA-L-ARABINOFURANOSIDASE 1"/>
    <property type="match status" value="1"/>
</dbReference>
<evidence type="ECO:0000256" key="9">
    <source>
        <dbReference type="SAM" id="SignalP"/>
    </source>
</evidence>
<organism evidence="11 12">
    <name type="scientific">Sporisorium graminicola</name>
    <dbReference type="NCBI Taxonomy" id="280036"/>
    <lineage>
        <taxon>Eukaryota</taxon>
        <taxon>Fungi</taxon>
        <taxon>Dikarya</taxon>
        <taxon>Basidiomycota</taxon>
        <taxon>Ustilaginomycotina</taxon>
        <taxon>Ustilaginomycetes</taxon>
        <taxon>Ustilaginales</taxon>
        <taxon>Ustilaginaceae</taxon>
        <taxon>Sporisorium</taxon>
    </lineage>
</organism>
<feature type="chain" id="PRO_5020891116" description="non-reducing end alpha-L-arabinofuranosidase" evidence="9">
    <location>
        <begin position="26"/>
        <end position="678"/>
    </location>
</feature>
<evidence type="ECO:0000259" key="10">
    <source>
        <dbReference type="SMART" id="SM00813"/>
    </source>
</evidence>
<dbReference type="PROSITE" id="PS51257">
    <property type="entry name" value="PROKAR_LIPOPROTEIN"/>
    <property type="match status" value="1"/>
</dbReference>
<evidence type="ECO:0000256" key="7">
    <source>
        <dbReference type="ARBA" id="ARBA00023180"/>
    </source>
</evidence>
<dbReference type="InterPro" id="IPR010720">
    <property type="entry name" value="Alpha-L-AF_C"/>
</dbReference>
<dbReference type="SMART" id="SM00813">
    <property type="entry name" value="Alpha-L-AF_C"/>
    <property type="match status" value="1"/>
</dbReference>
<accession>A0A4U7KQM1</accession>
<dbReference type="InterPro" id="IPR017853">
    <property type="entry name" value="GH"/>
</dbReference>
<gene>
    <name evidence="11" type="ORF">EX895_006372</name>
</gene>
<dbReference type="KEGG" id="sgra:EX895_006372"/>
<proteinExistence type="inferred from homology"/>
<dbReference type="AlphaFoldDB" id="A0A4U7KQM1"/>
<evidence type="ECO:0000256" key="2">
    <source>
        <dbReference type="ARBA" id="ARBA00004834"/>
    </source>
</evidence>